<protein>
    <submittedName>
        <fullName evidence="1">Amino Acid/Auxin permease family</fullName>
    </submittedName>
</protein>
<reference evidence="2" key="1">
    <citation type="submission" date="2013-09" db="EMBL/GenBank/DDBJ databases">
        <title>Corchorus olitorius genome sequencing.</title>
        <authorList>
            <person name="Alam M."/>
            <person name="Haque M.S."/>
            <person name="Islam M.S."/>
            <person name="Emdad E.M."/>
            <person name="Islam M.M."/>
            <person name="Ahmed B."/>
            <person name="Halim A."/>
            <person name="Hossen Q.M.M."/>
            <person name="Hossain M.Z."/>
            <person name="Ahmed R."/>
            <person name="Khan M.M."/>
            <person name="Islam R."/>
            <person name="Rashid M.M."/>
            <person name="Khan S.A."/>
            <person name="Rahman M.S."/>
            <person name="Alam M."/>
            <person name="Yahiya A.S."/>
            <person name="Khan M.S."/>
            <person name="Azam M.S."/>
            <person name="Haque T."/>
            <person name="Lashkar M.Z.H."/>
            <person name="Akhand A.I."/>
            <person name="Morshed G."/>
            <person name="Roy S."/>
            <person name="Uddin K.S."/>
            <person name="Rabeya T."/>
            <person name="Hossain A.S."/>
            <person name="Chowdhury A."/>
            <person name="Snigdha A.R."/>
            <person name="Mortoza M.S."/>
            <person name="Matin S.A."/>
            <person name="Hoque S.M.E."/>
            <person name="Islam M.K."/>
            <person name="Roy D.K."/>
            <person name="Haider R."/>
            <person name="Moosa M.M."/>
            <person name="Elias S.M."/>
            <person name="Hasan A.M."/>
            <person name="Jahan S."/>
            <person name="Shafiuddin M."/>
            <person name="Mahmood N."/>
            <person name="Shommy N.S."/>
        </authorList>
    </citation>
    <scope>NUCLEOTIDE SEQUENCE [LARGE SCALE GENOMIC DNA]</scope>
    <source>
        <strain evidence="2">cv. O-4</strain>
    </source>
</reference>
<accession>A0A1R3GE78</accession>
<evidence type="ECO:0000313" key="2">
    <source>
        <dbReference type="Proteomes" id="UP000187203"/>
    </source>
</evidence>
<comment type="caution">
    <text evidence="1">The sequence shown here is derived from an EMBL/GenBank/DDBJ whole genome shotgun (WGS) entry which is preliminary data.</text>
</comment>
<dbReference type="AlphaFoldDB" id="A0A1R3GE78"/>
<evidence type="ECO:0000313" key="1">
    <source>
        <dbReference type="EMBL" id="OMO56404.1"/>
    </source>
</evidence>
<dbReference type="Proteomes" id="UP000187203">
    <property type="component" value="Unassembled WGS sequence"/>
</dbReference>
<gene>
    <name evidence="1" type="ORF">COLO4_35661</name>
</gene>
<sequence length="103" mass="12101">MAASYRVQTKQEARLMLLRAMMIRMQHHGVKKVWFKETARTWAPILEGRTRVEWRMKPAQEDVLTLINTFDCVGIIRGQHQLARETKKMVDKAASTRTSFTWP</sequence>
<proteinExistence type="predicted"/>
<organism evidence="1 2">
    <name type="scientific">Corchorus olitorius</name>
    <dbReference type="NCBI Taxonomy" id="93759"/>
    <lineage>
        <taxon>Eukaryota</taxon>
        <taxon>Viridiplantae</taxon>
        <taxon>Streptophyta</taxon>
        <taxon>Embryophyta</taxon>
        <taxon>Tracheophyta</taxon>
        <taxon>Spermatophyta</taxon>
        <taxon>Magnoliopsida</taxon>
        <taxon>eudicotyledons</taxon>
        <taxon>Gunneridae</taxon>
        <taxon>Pentapetalae</taxon>
        <taxon>rosids</taxon>
        <taxon>malvids</taxon>
        <taxon>Malvales</taxon>
        <taxon>Malvaceae</taxon>
        <taxon>Grewioideae</taxon>
        <taxon>Apeibeae</taxon>
        <taxon>Corchorus</taxon>
    </lineage>
</organism>
<dbReference type="EMBL" id="AWUE01022760">
    <property type="protein sequence ID" value="OMO56404.1"/>
    <property type="molecule type" value="Genomic_DNA"/>
</dbReference>
<keyword evidence="2" id="KW-1185">Reference proteome</keyword>
<name>A0A1R3GE78_9ROSI</name>